<dbReference type="GO" id="GO:0003676">
    <property type="term" value="F:nucleic acid binding"/>
    <property type="evidence" value="ECO:0007669"/>
    <property type="project" value="InterPro"/>
</dbReference>
<dbReference type="AlphaFoldDB" id="A0A8X6U2X8"/>
<name>A0A8X6U2X8_NEPPI</name>
<reference evidence="1" key="1">
    <citation type="submission" date="2020-08" db="EMBL/GenBank/DDBJ databases">
        <title>Multicomponent nature underlies the extraordinary mechanical properties of spider dragline silk.</title>
        <authorList>
            <person name="Kono N."/>
            <person name="Nakamura H."/>
            <person name="Mori M."/>
            <person name="Yoshida Y."/>
            <person name="Ohtoshi R."/>
            <person name="Malay A.D."/>
            <person name="Moran D.A.P."/>
            <person name="Tomita M."/>
            <person name="Numata K."/>
            <person name="Arakawa K."/>
        </authorList>
    </citation>
    <scope>NUCLEOTIDE SEQUENCE</scope>
</reference>
<comment type="caution">
    <text evidence="1">The sequence shown here is derived from an EMBL/GenBank/DDBJ whole genome shotgun (WGS) entry which is preliminary data.</text>
</comment>
<dbReference type="Gene3D" id="3.30.420.10">
    <property type="entry name" value="Ribonuclease H-like superfamily/Ribonuclease H"/>
    <property type="match status" value="1"/>
</dbReference>
<dbReference type="OrthoDB" id="6431382at2759"/>
<dbReference type="EMBL" id="BMAW01021515">
    <property type="protein sequence ID" value="GFT73230.1"/>
    <property type="molecule type" value="Genomic_DNA"/>
</dbReference>
<accession>A0A8X6U2X8</accession>
<gene>
    <name evidence="1" type="ORF">NPIL_162051</name>
</gene>
<keyword evidence="2" id="KW-1185">Reference proteome</keyword>
<dbReference type="InterPro" id="IPR036397">
    <property type="entry name" value="RNaseH_sf"/>
</dbReference>
<dbReference type="Proteomes" id="UP000887013">
    <property type="component" value="Unassembled WGS sequence"/>
</dbReference>
<sequence>MVFLFRNNIFELNTSSTGDRNFSSASVYYLATRISSEEESRKAKGAAECKFCLFSSSRVPVYGTDVMCTKGGFRCKRPGLLCHRVLIFHDNLRQHSIRDTRNLLDSWPWEIRPHPPSSPDLARTDFHLFRRCLLSSKKM</sequence>
<protein>
    <submittedName>
        <fullName evidence="1">Uncharacterized protein</fullName>
    </submittedName>
</protein>
<organism evidence="1 2">
    <name type="scientific">Nephila pilipes</name>
    <name type="common">Giant wood spider</name>
    <name type="synonym">Nephila maculata</name>
    <dbReference type="NCBI Taxonomy" id="299642"/>
    <lineage>
        <taxon>Eukaryota</taxon>
        <taxon>Metazoa</taxon>
        <taxon>Ecdysozoa</taxon>
        <taxon>Arthropoda</taxon>
        <taxon>Chelicerata</taxon>
        <taxon>Arachnida</taxon>
        <taxon>Araneae</taxon>
        <taxon>Araneomorphae</taxon>
        <taxon>Entelegynae</taxon>
        <taxon>Araneoidea</taxon>
        <taxon>Nephilidae</taxon>
        <taxon>Nephila</taxon>
    </lineage>
</organism>
<evidence type="ECO:0000313" key="1">
    <source>
        <dbReference type="EMBL" id="GFT73230.1"/>
    </source>
</evidence>
<proteinExistence type="predicted"/>
<evidence type="ECO:0000313" key="2">
    <source>
        <dbReference type="Proteomes" id="UP000887013"/>
    </source>
</evidence>